<dbReference type="GO" id="GO:0051301">
    <property type="term" value="P:cell division"/>
    <property type="evidence" value="ECO:0007669"/>
    <property type="project" value="UniProtKB-KW"/>
</dbReference>
<gene>
    <name evidence="11 15" type="primary">tig</name>
    <name evidence="15" type="ORF">Q8A57_02305</name>
</gene>
<evidence type="ECO:0000256" key="3">
    <source>
        <dbReference type="ARBA" id="ARBA00013194"/>
    </source>
</evidence>
<dbReference type="GO" id="GO:0051083">
    <property type="term" value="P:'de novo' cotranslational protein folding"/>
    <property type="evidence" value="ECO:0007669"/>
    <property type="project" value="TreeGrafter"/>
</dbReference>
<evidence type="ECO:0000256" key="1">
    <source>
        <dbReference type="ARBA" id="ARBA00000971"/>
    </source>
</evidence>
<evidence type="ECO:0000256" key="7">
    <source>
        <dbReference type="ARBA" id="ARBA00023186"/>
    </source>
</evidence>
<reference evidence="15" key="1">
    <citation type="journal article" date="2010" name="Int. J. Syst. Evol. Microbiol.">
        <title>Porticoccus litoralis gen. nov., sp. nov., a gammaproteobacterium isolated from the Yellow Sea.</title>
        <authorList>
            <person name="Oh H.M."/>
            <person name="Kim H."/>
            <person name="Kim K.M."/>
            <person name="Min G.S."/>
            <person name="Cho J.C."/>
        </authorList>
    </citation>
    <scope>NUCLEOTIDE SEQUENCE</scope>
    <source>
        <strain evidence="15">DSM 25064</strain>
    </source>
</reference>
<dbReference type="Pfam" id="PF05697">
    <property type="entry name" value="Trigger_N"/>
    <property type="match status" value="1"/>
</dbReference>
<dbReference type="GO" id="GO:0003755">
    <property type="term" value="F:peptidyl-prolyl cis-trans isomerase activity"/>
    <property type="evidence" value="ECO:0007669"/>
    <property type="project" value="UniProtKB-UniRule"/>
</dbReference>
<dbReference type="PANTHER" id="PTHR30560:SF3">
    <property type="entry name" value="TRIGGER FACTOR-LIKE PROTEIN TIG, CHLOROPLASTIC"/>
    <property type="match status" value="1"/>
</dbReference>
<evidence type="ECO:0000313" key="15">
    <source>
        <dbReference type="EMBL" id="MDP1519797.1"/>
    </source>
</evidence>
<dbReference type="PROSITE" id="PS50059">
    <property type="entry name" value="FKBP_PPIASE"/>
    <property type="match status" value="1"/>
</dbReference>
<comment type="similarity">
    <text evidence="2 11 13">Belongs to the FKBP-type PPIase family. Tig subfamily.</text>
</comment>
<dbReference type="SUPFAM" id="SSF102735">
    <property type="entry name" value="Trigger factor ribosome-binding domain"/>
    <property type="match status" value="1"/>
</dbReference>
<dbReference type="GO" id="GO:0015031">
    <property type="term" value="P:protein transport"/>
    <property type="evidence" value="ECO:0007669"/>
    <property type="project" value="UniProtKB-UniRule"/>
</dbReference>
<comment type="domain">
    <text evidence="11">Consists of 3 domains; the N-terminus binds the ribosome, the middle domain has PPIase activity, while the C-terminus has intrinsic chaperone activity on its own.</text>
</comment>
<dbReference type="GO" id="GO:0043022">
    <property type="term" value="F:ribosome binding"/>
    <property type="evidence" value="ECO:0007669"/>
    <property type="project" value="TreeGrafter"/>
</dbReference>
<name>A0AAW8AYS2_9GAMM</name>
<keyword evidence="6 11" id="KW-0697">Rotamase</keyword>
<dbReference type="InterPro" id="IPR037041">
    <property type="entry name" value="Trigger_fac_C_sf"/>
</dbReference>
<evidence type="ECO:0000256" key="12">
    <source>
        <dbReference type="PROSITE-ProRule" id="PRU00277"/>
    </source>
</evidence>
<feature type="domain" description="PPIase FKBP-type" evidence="14">
    <location>
        <begin position="161"/>
        <end position="237"/>
    </location>
</feature>
<evidence type="ECO:0000256" key="9">
    <source>
        <dbReference type="ARBA" id="ARBA00023306"/>
    </source>
</evidence>
<comment type="function">
    <text evidence="11">Involved in protein export. Acts as a chaperone by maintaining the newly synthesized protein in an open conformation. Functions as a peptidyl-prolyl cis-trans isomerase.</text>
</comment>
<comment type="caution">
    <text evidence="15">The sequence shown here is derived from an EMBL/GenBank/DDBJ whole genome shotgun (WGS) entry which is preliminary data.</text>
</comment>
<evidence type="ECO:0000256" key="6">
    <source>
        <dbReference type="ARBA" id="ARBA00023110"/>
    </source>
</evidence>
<dbReference type="EMBL" id="JAUUUU010000001">
    <property type="protein sequence ID" value="MDP1519797.1"/>
    <property type="molecule type" value="Genomic_DNA"/>
</dbReference>
<sequence length="437" mass="48473">MQVSIETTSGLGRKVTVGVPAERIESAITERLESASKSVKLDGFRKGKVPMQVVKQRFGADIRKEVVGELMGKTFSEAVSQEKLNPAGQPSIESVTNEPGQDLEYVAVFEVLPEITLGDFSQLNIETPVSEVTDDDVTVMLDALRKQGATWEEVDRPAAIGDEVAIDFVGTKDGEEFEGGSAEDFLIELGTGRAIPGFEEGVVGMSVGEQKVLSLKFPESYHAEELRGADVEFTVTLHSVTEAVLPELNDDFFAQYGLRQGGEEKFREIVRQNMERDLKNSLRAKVKARVMEALFDMHSDVELPDVLVANEVRAMKHQMVQSMGQGANNFDPNMLPDDMFMDQAKRRANTGLLVTEYVKTNKLKVDTDRVRERIEEIASTYEESDEVIQHYLNNQQLLQGIEATVLQEQVVDAVLAVANITEKPVNYQEAIKPDGQE</sequence>
<dbReference type="InterPro" id="IPR008880">
    <property type="entry name" value="Trigger_fac_C"/>
</dbReference>
<keyword evidence="16" id="KW-1185">Reference proteome</keyword>
<proteinExistence type="inferred from homology"/>
<keyword evidence="11" id="KW-0963">Cytoplasm</keyword>
<dbReference type="Gene3D" id="3.10.50.40">
    <property type="match status" value="1"/>
</dbReference>
<dbReference type="Pfam" id="PF00254">
    <property type="entry name" value="FKBP_C"/>
    <property type="match status" value="1"/>
</dbReference>
<keyword evidence="8 11" id="KW-0413">Isomerase</keyword>
<keyword evidence="7 11" id="KW-0143">Chaperone</keyword>
<evidence type="ECO:0000313" key="16">
    <source>
        <dbReference type="Proteomes" id="UP001178354"/>
    </source>
</evidence>
<evidence type="ECO:0000256" key="8">
    <source>
        <dbReference type="ARBA" id="ARBA00023235"/>
    </source>
</evidence>
<dbReference type="EC" id="5.2.1.8" evidence="3 11"/>
<dbReference type="Gene3D" id="1.10.3120.10">
    <property type="entry name" value="Trigger factor, C-terminal domain"/>
    <property type="match status" value="1"/>
</dbReference>
<evidence type="ECO:0000256" key="4">
    <source>
        <dbReference type="ARBA" id="ARBA00016902"/>
    </source>
</evidence>
<dbReference type="HAMAP" id="MF_00303">
    <property type="entry name" value="Trigger_factor_Tig"/>
    <property type="match status" value="1"/>
</dbReference>
<dbReference type="GO" id="GO:0005737">
    <property type="term" value="C:cytoplasm"/>
    <property type="evidence" value="ECO:0007669"/>
    <property type="project" value="UniProtKB-SubCell"/>
</dbReference>
<dbReference type="AlphaFoldDB" id="A0AAW8AYS2"/>
<keyword evidence="5 11" id="KW-0132">Cell division</keyword>
<reference evidence="15" key="2">
    <citation type="submission" date="2023-08" db="EMBL/GenBank/DDBJ databases">
        <authorList>
            <person name="Luo J."/>
        </authorList>
    </citation>
    <scope>NUCLEOTIDE SEQUENCE</scope>
    <source>
        <strain evidence="15">DSM 25064</strain>
    </source>
</reference>
<evidence type="ECO:0000256" key="11">
    <source>
        <dbReference type="HAMAP-Rule" id="MF_00303"/>
    </source>
</evidence>
<keyword evidence="9 11" id="KW-0131">Cell cycle</keyword>
<dbReference type="SUPFAM" id="SSF54534">
    <property type="entry name" value="FKBP-like"/>
    <property type="match status" value="1"/>
</dbReference>
<dbReference type="PIRSF" id="PIRSF003095">
    <property type="entry name" value="Trigger_factor"/>
    <property type="match status" value="1"/>
</dbReference>
<evidence type="ECO:0000259" key="14">
    <source>
        <dbReference type="PROSITE" id="PS50059"/>
    </source>
</evidence>
<evidence type="ECO:0000256" key="13">
    <source>
        <dbReference type="RuleBase" id="RU003914"/>
    </source>
</evidence>
<dbReference type="InterPro" id="IPR036611">
    <property type="entry name" value="Trigger_fac_ribosome-bd_sf"/>
</dbReference>
<dbReference type="RefSeq" id="WP_305169309.1">
    <property type="nucleotide sequence ID" value="NZ_JAUUUU010000001.1"/>
</dbReference>
<accession>A0AAW8AYS2</accession>
<dbReference type="InterPro" id="IPR008881">
    <property type="entry name" value="Trigger_fac_ribosome-bd_bac"/>
</dbReference>
<evidence type="ECO:0000256" key="2">
    <source>
        <dbReference type="ARBA" id="ARBA00005464"/>
    </source>
</evidence>
<dbReference type="FunFam" id="3.10.50.40:FF:000001">
    <property type="entry name" value="Trigger factor"/>
    <property type="match status" value="1"/>
</dbReference>
<organism evidence="15 16">
    <name type="scientific">Porticoccus litoralis</name>
    <dbReference type="NCBI Taxonomy" id="434086"/>
    <lineage>
        <taxon>Bacteria</taxon>
        <taxon>Pseudomonadati</taxon>
        <taxon>Pseudomonadota</taxon>
        <taxon>Gammaproteobacteria</taxon>
        <taxon>Cellvibrionales</taxon>
        <taxon>Porticoccaceae</taxon>
        <taxon>Porticoccus</taxon>
    </lineage>
</organism>
<dbReference type="Proteomes" id="UP001178354">
    <property type="component" value="Unassembled WGS sequence"/>
</dbReference>
<dbReference type="SUPFAM" id="SSF109998">
    <property type="entry name" value="Triger factor/SurA peptide-binding domain-like"/>
    <property type="match status" value="1"/>
</dbReference>
<dbReference type="InterPro" id="IPR027304">
    <property type="entry name" value="Trigger_fact/SurA_dom_sf"/>
</dbReference>
<evidence type="ECO:0000256" key="10">
    <source>
        <dbReference type="ARBA" id="ARBA00029986"/>
    </source>
</evidence>
<dbReference type="InterPro" id="IPR046357">
    <property type="entry name" value="PPIase_dom_sf"/>
</dbReference>
<dbReference type="Gene3D" id="3.30.70.1050">
    <property type="entry name" value="Trigger factor ribosome-binding domain"/>
    <property type="match status" value="1"/>
</dbReference>
<evidence type="ECO:0000256" key="5">
    <source>
        <dbReference type="ARBA" id="ARBA00022618"/>
    </source>
</evidence>
<dbReference type="GO" id="GO:0043335">
    <property type="term" value="P:protein unfolding"/>
    <property type="evidence" value="ECO:0007669"/>
    <property type="project" value="TreeGrafter"/>
</dbReference>
<dbReference type="Pfam" id="PF05698">
    <property type="entry name" value="Trigger_C"/>
    <property type="match status" value="1"/>
</dbReference>
<comment type="catalytic activity">
    <reaction evidence="1 11 12">
        <text>[protein]-peptidylproline (omega=180) = [protein]-peptidylproline (omega=0)</text>
        <dbReference type="Rhea" id="RHEA:16237"/>
        <dbReference type="Rhea" id="RHEA-COMP:10747"/>
        <dbReference type="Rhea" id="RHEA-COMP:10748"/>
        <dbReference type="ChEBI" id="CHEBI:83833"/>
        <dbReference type="ChEBI" id="CHEBI:83834"/>
        <dbReference type="EC" id="5.2.1.8"/>
    </reaction>
</comment>
<dbReference type="InterPro" id="IPR005215">
    <property type="entry name" value="Trig_fac"/>
</dbReference>
<protein>
    <recommendedName>
        <fullName evidence="4 11">Trigger factor</fullName>
        <shortName evidence="11">TF</shortName>
        <ecNumber evidence="3 11">5.2.1.8</ecNumber>
    </recommendedName>
    <alternativeName>
        <fullName evidence="10 11">PPIase</fullName>
    </alternativeName>
</protein>
<dbReference type="NCBIfam" id="TIGR00115">
    <property type="entry name" value="tig"/>
    <property type="match status" value="1"/>
</dbReference>
<dbReference type="PANTHER" id="PTHR30560">
    <property type="entry name" value="TRIGGER FACTOR CHAPERONE AND PEPTIDYL-PROLYL CIS/TRANS ISOMERASE"/>
    <property type="match status" value="1"/>
</dbReference>
<dbReference type="InterPro" id="IPR001179">
    <property type="entry name" value="PPIase_FKBP_dom"/>
</dbReference>
<comment type="subcellular location">
    <subcellularLocation>
        <location evidence="11">Cytoplasm</location>
    </subcellularLocation>
    <text evidence="11">About half TF is bound to the ribosome near the polypeptide exit tunnel while the other half is free in the cytoplasm.</text>
</comment>
<dbReference type="GO" id="GO:0044183">
    <property type="term" value="F:protein folding chaperone"/>
    <property type="evidence" value="ECO:0007669"/>
    <property type="project" value="TreeGrafter"/>
</dbReference>